<dbReference type="STRING" id="39966.A0A369JPW8"/>
<evidence type="ECO:0000313" key="4">
    <source>
        <dbReference type="Proteomes" id="UP000076154"/>
    </source>
</evidence>
<dbReference type="AlphaFoldDB" id="A0A369JPW8"/>
<dbReference type="GO" id="GO:0004742">
    <property type="term" value="F:dihydrolipoyllysine-residue acetyltransferase activity"/>
    <property type="evidence" value="ECO:0007669"/>
    <property type="project" value="TreeGrafter"/>
</dbReference>
<proteinExistence type="predicted"/>
<dbReference type="EMBL" id="LUEZ02000045">
    <property type="protein sequence ID" value="RDB24299.1"/>
    <property type="molecule type" value="Genomic_DNA"/>
</dbReference>
<organism evidence="3 4">
    <name type="scientific">Hypsizygus marmoreus</name>
    <name type="common">White beech mushroom</name>
    <name type="synonym">Agaricus marmoreus</name>
    <dbReference type="NCBI Taxonomy" id="39966"/>
    <lineage>
        <taxon>Eukaryota</taxon>
        <taxon>Fungi</taxon>
        <taxon>Dikarya</taxon>
        <taxon>Basidiomycota</taxon>
        <taxon>Agaricomycotina</taxon>
        <taxon>Agaricomycetes</taxon>
        <taxon>Agaricomycetidae</taxon>
        <taxon>Agaricales</taxon>
        <taxon>Tricholomatineae</taxon>
        <taxon>Lyophyllaceae</taxon>
        <taxon>Hypsizygus</taxon>
    </lineage>
</organism>
<evidence type="ECO:0000259" key="2">
    <source>
        <dbReference type="PROSITE" id="PS50968"/>
    </source>
</evidence>
<name>A0A369JPW8_HYPMA</name>
<comment type="caution">
    <text evidence="3">The sequence shown here is derived from an EMBL/GenBank/DDBJ whole genome shotgun (WGS) entry which is preliminary data.</text>
</comment>
<dbReference type="InterPro" id="IPR011053">
    <property type="entry name" value="Single_hybrid_motif"/>
</dbReference>
<keyword evidence="4" id="KW-1185">Reference proteome</keyword>
<accession>A0A369JPW8</accession>
<reference evidence="3" key="1">
    <citation type="submission" date="2018-04" db="EMBL/GenBank/DDBJ databases">
        <title>Whole genome sequencing of Hypsizygus marmoreus.</title>
        <authorList>
            <person name="Choi I.-G."/>
            <person name="Min B."/>
            <person name="Kim J.-G."/>
            <person name="Kim S."/>
            <person name="Oh Y.-L."/>
            <person name="Kong W.-S."/>
            <person name="Park H."/>
            <person name="Jeong J."/>
            <person name="Song E.-S."/>
        </authorList>
    </citation>
    <scope>NUCLEOTIDE SEQUENCE [LARGE SCALE GENOMIC DNA]</scope>
    <source>
        <strain evidence="3">51987-8</strain>
    </source>
</reference>
<dbReference type="GO" id="GO:0006086">
    <property type="term" value="P:pyruvate decarboxylation to acetyl-CoA"/>
    <property type="evidence" value="ECO:0007669"/>
    <property type="project" value="InterPro"/>
</dbReference>
<feature type="region of interest" description="Disordered" evidence="1">
    <location>
        <begin position="1"/>
        <end position="20"/>
    </location>
</feature>
<protein>
    <submittedName>
        <fullName evidence="3">Pyruvate dehydrogenase protein X component</fullName>
    </submittedName>
</protein>
<dbReference type="OrthoDB" id="537444at2759"/>
<feature type="domain" description="Lipoyl-binding" evidence="2">
    <location>
        <begin position="134"/>
        <end position="210"/>
    </location>
</feature>
<evidence type="ECO:0000313" key="3">
    <source>
        <dbReference type="EMBL" id="RDB24299.1"/>
    </source>
</evidence>
<dbReference type="CDD" id="cd06849">
    <property type="entry name" value="lipoyl_domain"/>
    <property type="match status" value="1"/>
</dbReference>
<dbReference type="Pfam" id="PF00364">
    <property type="entry name" value="Biotin_lipoyl"/>
    <property type="match status" value="1"/>
</dbReference>
<dbReference type="SUPFAM" id="SSF51230">
    <property type="entry name" value="Single hybrid motif"/>
    <property type="match status" value="1"/>
</dbReference>
<dbReference type="InterPro" id="IPR000089">
    <property type="entry name" value="Biotin_lipoyl"/>
</dbReference>
<dbReference type="GO" id="GO:0045254">
    <property type="term" value="C:pyruvate dehydrogenase complex"/>
    <property type="evidence" value="ECO:0007669"/>
    <property type="project" value="InterPro"/>
</dbReference>
<dbReference type="PANTHER" id="PTHR23151:SF90">
    <property type="entry name" value="DIHYDROLIPOYLLYSINE-RESIDUE ACETYLTRANSFERASE COMPONENT OF PYRUVATE DEHYDROGENASE COMPLEX, MITOCHONDRIAL-RELATED"/>
    <property type="match status" value="1"/>
</dbReference>
<dbReference type="Proteomes" id="UP000076154">
    <property type="component" value="Unassembled WGS sequence"/>
</dbReference>
<keyword evidence="3" id="KW-0670">Pyruvate</keyword>
<dbReference type="InterPro" id="IPR045257">
    <property type="entry name" value="E2/Pdx1"/>
</dbReference>
<gene>
    <name evidence="3" type="primary">PDHX</name>
    <name evidence="3" type="ORF">Hypma_008644</name>
</gene>
<dbReference type="PROSITE" id="PS50968">
    <property type="entry name" value="BIOTINYL_LIPOYL"/>
    <property type="match status" value="1"/>
</dbReference>
<dbReference type="Gene3D" id="2.40.50.100">
    <property type="match status" value="1"/>
</dbReference>
<sequence>MQRHSAPSAHQPRSIPDKRKQLTVTGGDLWRLGVLHPGGDARPRLRSPVVLTCPHPRGWRSHNIIALCIRTSALAWRRYNYHERQNTPVIKLLANMTTLALSPLSRSSARSPLFSPTVQAPNFRKRWLHQTLARQAIMMPATSPFMTEGTIRSWKKREGEAFSAGDILLQIESDIAMIDVQAETAGILGKILLPDGTHNVPVEQVIALVVRNVRELSSLSPRVPPPPPYNPIPSPPSHTIPSPIYTENFNHQPFLSPVHRSPSLFEVHSTHHHHRGMAIRHAQGSGLTIVPPSPRMSAAVTPASAISSAKMHTLNMNPTPMQEASRTANEQDQMDGATIRRMIVSNLARTPSSAVTFSSPLRTSKCETKEYFDGIL</sequence>
<evidence type="ECO:0000256" key="1">
    <source>
        <dbReference type="SAM" id="MobiDB-lite"/>
    </source>
</evidence>
<dbReference type="PANTHER" id="PTHR23151">
    <property type="entry name" value="DIHYDROLIPOAMIDE ACETYL/SUCCINYL-TRANSFERASE-RELATED"/>
    <property type="match status" value="1"/>
</dbReference>
<dbReference type="InParanoid" id="A0A369JPW8"/>